<dbReference type="Pfam" id="PF07398">
    <property type="entry name" value="MDMPI_C"/>
    <property type="match status" value="1"/>
</dbReference>
<protein>
    <submittedName>
        <fullName evidence="3">Uncharacterized protein (TIGR03083 family)</fullName>
    </submittedName>
</protein>
<gene>
    <name evidence="3" type="ORF">CLV47_102113</name>
</gene>
<evidence type="ECO:0000313" key="4">
    <source>
        <dbReference type="Proteomes" id="UP000237752"/>
    </source>
</evidence>
<sequence length="248" mass="27213">MATIETMLSTEGYLSELARMQGEFAEILGSADLDLPVRSCGDWTLRDLGVHLGGVYSWSRQIVEGAGPKVDREVPIEGQSLDQWFTQMAGAVHQVLTDTDPEQASWTLDQSRSVGFWIRRQAHESAVHLYDAQDAIGEPQPFSPVLAADNVSEVFDVMLPRMRREPADQLSAPIAFAAADSGQKWLLSADSDRFDVQVGTINGAAVTVTADVADLALGLWERIDRDAKWRIQGDGKLAEEFLSARLTP</sequence>
<dbReference type="SUPFAM" id="SSF55718">
    <property type="entry name" value="SCP-like"/>
    <property type="match status" value="1"/>
</dbReference>
<dbReference type="InterPro" id="IPR036527">
    <property type="entry name" value="SCP2_sterol-bd_dom_sf"/>
</dbReference>
<dbReference type="InterPro" id="IPR024344">
    <property type="entry name" value="MDMPI_metal-binding"/>
</dbReference>
<name>A0A2T1A4J8_9ACTN</name>
<dbReference type="Pfam" id="PF11716">
    <property type="entry name" value="MDMPI_N"/>
    <property type="match status" value="1"/>
</dbReference>
<dbReference type="PANTHER" id="PTHR40758:SF1">
    <property type="entry name" value="CONSERVED PROTEIN"/>
    <property type="match status" value="1"/>
</dbReference>
<dbReference type="Proteomes" id="UP000237752">
    <property type="component" value="Unassembled WGS sequence"/>
</dbReference>
<dbReference type="RefSeq" id="WP_106347596.1">
    <property type="nucleotide sequence ID" value="NZ_PVUE01000002.1"/>
</dbReference>
<evidence type="ECO:0000313" key="3">
    <source>
        <dbReference type="EMBL" id="PRZ43427.1"/>
    </source>
</evidence>
<dbReference type="InterPro" id="IPR010872">
    <property type="entry name" value="MDMPI_C-term_domain"/>
</dbReference>
<dbReference type="InterPro" id="IPR034660">
    <property type="entry name" value="DinB/YfiT-like"/>
</dbReference>
<organism evidence="3 4">
    <name type="scientific">Antricoccus suffuscus</name>
    <dbReference type="NCBI Taxonomy" id="1629062"/>
    <lineage>
        <taxon>Bacteria</taxon>
        <taxon>Bacillati</taxon>
        <taxon>Actinomycetota</taxon>
        <taxon>Actinomycetes</taxon>
        <taxon>Geodermatophilales</taxon>
        <taxon>Antricoccaceae</taxon>
        <taxon>Antricoccus</taxon>
    </lineage>
</organism>
<reference evidence="3 4" key="1">
    <citation type="submission" date="2018-03" db="EMBL/GenBank/DDBJ databases">
        <title>Genomic Encyclopedia of Archaeal and Bacterial Type Strains, Phase II (KMG-II): from individual species to whole genera.</title>
        <authorList>
            <person name="Goeker M."/>
        </authorList>
    </citation>
    <scope>NUCLEOTIDE SEQUENCE [LARGE SCALE GENOMIC DNA]</scope>
    <source>
        <strain evidence="3 4">DSM 100065</strain>
    </source>
</reference>
<feature type="domain" description="MDMPI C-terminal" evidence="1">
    <location>
        <begin position="146"/>
        <end position="238"/>
    </location>
</feature>
<dbReference type="EMBL" id="PVUE01000002">
    <property type="protein sequence ID" value="PRZ43427.1"/>
    <property type="molecule type" value="Genomic_DNA"/>
</dbReference>
<dbReference type="OrthoDB" id="3671213at2"/>
<feature type="domain" description="Mycothiol-dependent maleylpyruvate isomerase metal-binding" evidence="2">
    <location>
        <begin position="23"/>
        <end position="133"/>
    </location>
</feature>
<dbReference type="PANTHER" id="PTHR40758">
    <property type="entry name" value="CONSERVED PROTEIN"/>
    <property type="match status" value="1"/>
</dbReference>
<dbReference type="GO" id="GO:0046872">
    <property type="term" value="F:metal ion binding"/>
    <property type="evidence" value="ECO:0007669"/>
    <property type="project" value="InterPro"/>
</dbReference>
<evidence type="ECO:0000259" key="2">
    <source>
        <dbReference type="Pfam" id="PF11716"/>
    </source>
</evidence>
<dbReference type="AlphaFoldDB" id="A0A2T1A4J8"/>
<accession>A0A2T1A4J8</accession>
<dbReference type="InterPro" id="IPR017517">
    <property type="entry name" value="Maleyloyr_isom"/>
</dbReference>
<keyword evidence="4" id="KW-1185">Reference proteome</keyword>
<proteinExistence type="predicted"/>
<evidence type="ECO:0000259" key="1">
    <source>
        <dbReference type="Pfam" id="PF07398"/>
    </source>
</evidence>
<dbReference type="GO" id="GO:0005886">
    <property type="term" value="C:plasma membrane"/>
    <property type="evidence" value="ECO:0007669"/>
    <property type="project" value="TreeGrafter"/>
</dbReference>
<dbReference type="NCBIfam" id="TIGR03083">
    <property type="entry name" value="maleylpyruvate isomerase family mycothiol-dependent enzyme"/>
    <property type="match status" value="1"/>
</dbReference>
<dbReference type="SUPFAM" id="SSF109854">
    <property type="entry name" value="DinB/YfiT-like putative metalloenzymes"/>
    <property type="match status" value="1"/>
</dbReference>
<comment type="caution">
    <text evidence="3">The sequence shown here is derived from an EMBL/GenBank/DDBJ whole genome shotgun (WGS) entry which is preliminary data.</text>
</comment>